<sequence>MWEAVSSLKRRGSGFRPTGKSESELVTESLLTEVETMIKQHLEEERKERNSDQKSVDYSWLATDQTVRSYDIPPMKKLELESLCSQVKPTDCNQVIIRFREHVSPGMTPGEIVQVMRDLVTDAVNVPVTLPNRRVKSAALERVASLAWLRGPSSKVSPFAMVRRDSNVDVMRTQSVPTLSSRVEDLPV</sequence>
<reference evidence="3 4" key="1">
    <citation type="submission" date="2025-05" db="UniProtKB">
        <authorList>
            <consortium name="RefSeq"/>
        </authorList>
    </citation>
    <scope>IDENTIFICATION</scope>
    <source>
        <tissue evidence="3 4">Muscle</tissue>
    </source>
</reference>
<evidence type="ECO:0000313" key="4">
    <source>
        <dbReference type="RefSeq" id="XP_022239491.1"/>
    </source>
</evidence>
<accession>A0ABM1S786</accession>
<dbReference type="RefSeq" id="XP_022239491.1">
    <property type="nucleotide sequence ID" value="XM_022383783.1"/>
</dbReference>
<protein>
    <submittedName>
        <fullName evidence="3 4">Protein RD3-like</fullName>
    </submittedName>
</protein>
<dbReference type="Proteomes" id="UP000694941">
    <property type="component" value="Unplaced"/>
</dbReference>
<dbReference type="InterPro" id="IPR028092">
    <property type="entry name" value="RD3"/>
</dbReference>
<name>A0ABM1S786_LIMPO</name>
<organism evidence="2 4">
    <name type="scientific">Limulus polyphemus</name>
    <name type="common">Atlantic horseshoe crab</name>
    <dbReference type="NCBI Taxonomy" id="6850"/>
    <lineage>
        <taxon>Eukaryota</taxon>
        <taxon>Metazoa</taxon>
        <taxon>Ecdysozoa</taxon>
        <taxon>Arthropoda</taxon>
        <taxon>Chelicerata</taxon>
        <taxon>Merostomata</taxon>
        <taxon>Xiphosura</taxon>
        <taxon>Limulidae</taxon>
        <taxon>Limulus</taxon>
    </lineage>
</organism>
<dbReference type="PANTHER" id="PTHR28489">
    <property type="entry name" value="RENTINAL DEGENERATION 3-LIKE"/>
    <property type="match status" value="1"/>
</dbReference>
<evidence type="ECO:0000313" key="2">
    <source>
        <dbReference type="Proteomes" id="UP000694941"/>
    </source>
</evidence>
<keyword evidence="2" id="KW-1185">Reference proteome</keyword>
<evidence type="ECO:0000313" key="3">
    <source>
        <dbReference type="RefSeq" id="XP_013772655.1"/>
    </source>
</evidence>
<dbReference type="GeneID" id="106457755"/>
<dbReference type="PANTHER" id="PTHR28489:SF2">
    <property type="entry name" value="RENTINAL DEGENERATION 3-LIKE"/>
    <property type="match status" value="1"/>
</dbReference>
<evidence type="ECO:0000256" key="1">
    <source>
        <dbReference type="SAM" id="MobiDB-lite"/>
    </source>
</evidence>
<gene>
    <name evidence="3 4" type="primary">LOC106457755</name>
</gene>
<dbReference type="RefSeq" id="XP_013772655.1">
    <property type="nucleotide sequence ID" value="XM_013917201.2"/>
</dbReference>
<proteinExistence type="predicted"/>
<feature type="region of interest" description="Disordered" evidence="1">
    <location>
        <begin position="1"/>
        <end position="24"/>
    </location>
</feature>
<dbReference type="Pfam" id="PF14473">
    <property type="entry name" value="RD3"/>
    <property type="match status" value="1"/>
</dbReference>